<dbReference type="InterPro" id="IPR003141">
    <property type="entry name" value="Pol/His_phosphatase_N"/>
</dbReference>
<sequence>MYKKGDFHIHSTSSDGGYTPKQVVNFAKKRGVDIISLTDHNNTCGIDESILEGERIGVKVIPGVELSTKHKNGSRVHILGYFKDESYKDELLVEILKDVKNHKTSNLKKILGRNIEIDKGDRLSVDNGIKILKFFGATVILAHPVLLNRNDFIEIIELDFDGLEAKYFSNSEEDTEYFLKVAKNKNLIYTAGSDFHNYKKNYREHGLIGDVYLNENEIYNFLTKGGLYPYI</sequence>
<evidence type="ECO:0000259" key="1">
    <source>
        <dbReference type="SMART" id="SM00481"/>
    </source>
</evidence>
<dbReference type="Gene3D" id="1.10.150.650">
    <property type="match status" value="1"/>
</dbReference>
<feature type="domain" description="Polymerase/histidinol phosphatase N-terminal" evidence="1">
    <location>
        <begin position="5"/>
        <end position="70"/>
    </location>
</feature>
<gene>
    <name evidence="2" type="ORF">EXM65_09900</name>
    <name evidence="3" type="ORF">FC774_07315</name>
    <name evidence="4" type="ORF">FDB51_00835</name>
</gene>
<dbReference type="EMBL" id="SGKU01000024">
    <property type="protein sequence ID" value="NFA42877.1"/>
    <property type="molecule type" value="Genomic_DNA"/>
</dbReference>
<dbReference type="CDD" id="cd07438">
    <property type="entry name" value="PHP_HisPPase_AMP"/>
    <property type="match status" value="1"/>
</dbReference>
<protein>
    <submittedName>
        <fullName evidence="3">PHP domain-containing protein</fullName>
    </submittedName>
</protein>
<dbReference type="PANTHER" id="PTHR42924">
    <property type="entry name" value="EXONUCLEASE"/>
    <property type="match status" value="1"/>
</dbReference>
<dbReference type="Proteomes" id="UP000472355">
    <property type="component" value="Unassembled WGS sequence"/>
</dbReference>
<evidence type="ECO:0000313" key="3">
    <source>
        <dbReference type="EMBL" id="NFF87682.1"/>
    </source>
</evidence>
<proteinExistence type="predicted"/>
<dbReference type="SUPFAM" id="SSF89550">
    <property type="entry name" value="PHP domain-like"/>
    <property type="match status" value="1"/>
</dbReference>
<evidence type="ECO:0000313" key="7">
    <source>
        <dbReference type="Proteomes" id="UP000476820"/>
    </source>
</evidence>
<evidence type="ECO:0000313" key="2">
    <source>
        <dbReference type="EMBL" id="NFA42877.1"/>
    </source>
</evidence>
<dbReference type="RefSeq" id="WP_012450697.1">
    <property type="nucleotide sequence ID" value="NZ_CP010520.1"/>
</dbReference>
<dbReference type="GO" id="GO:0004534">
    <property type="term" value="F:5'-3' RNA exonuclease activity"/>
    <property type="evidence" value="ECO:0007669"/>
    <property type="project" value="TreeGrafter"/>
</dbReference>
<dbReference type="EMBL" id="SWOV01000015">
    <property type="protein sequence ID" value="NFF87682.1"/>
    <property type="molecule type" value="Genomic_DNA"/>
</dbReference>
<dbReference type="Proteomes" id="UP000473681">
    <property type="component" value="Unassembled WGS sequence"/>
</dbReference>
<dbReference type="GO" id="GO:0035312">
    <property type="term" value="F:5'-3' DNA exonuclease activity"/>
    <property type="evidence" value="ECO:0007669"/>
    <property type="project" value="TreeGrafter"/>
</dbReference>
<accession>A0A0C2SCP0</accession>
<name>A0A0C2SCP0_CLOBO</name>
<reference evidence="6 7" key="2">
    <citation type="submission" date="2019-04" db="EMBL/GenBank/DDBJ databases">
        <title>Genome sequencing of Clostridium botulinum Groups I-IV and Clostridium butyricum.</title>
        <authorList>
            <person name="Brunt J."/>
            <person name="Van Vliet A.H.M."/>
            <person name="Stringer S.C."/>
            <person name="Carter A.T."/>
            <person name="Peck M.W."/>
        </authorList>
    </citation>
    <scope>NUCLEOTIDE SEQUENCE [LARGE SCALE GENOMIC DNA]</scope>
    <source>
        <strain evidence="3 7">1605</strain>
        <strain evidence="4 6">CB-K-33E</strain>
    </source>
</reference>
<dbReference type="AlphaFoldDB" id="A0A0C2SCP0"/>
<dbReference type="InterPro" id="IPR052018">
    <property type="entry name" value="PHP_domain"/>
</dbReference>
<dbReference type="InterPro" id="IPR016195">
    <property type="entry name" value="Pol/histidinol_Pase-like"/>
</dbReference>
<dbReference type="SMART" id="SM00481">
    <property type="entry name" value="POLIIIAc"/>
    <property type="match status" value="1"/>
</dbReference>
<dbReference type="EMBL" id="SWVK01000001">
    <property type="protein sequence ID" value="NFN33696.1"/>
    <property type="molecule type" value="Genomic_DNA"/>
</dbReference>
<comment type="caution">
    <text evidence="3">The sequence shown here is derived from an EMBL/GenBank/DDBJ whole genome shotgun (WGS) entry which is preliminary data.</text>
</comment>
<evidence type="ECO:0000313" key="6">
    <source>
        <dbReference type="Proteomes" id="UP000473681"/>
    </source>
</evidence>
<dbReference type="Gene3D" id="3.20.20.140">
    <property type="entry name" value="Metal-dependent hydrolases"/>
    <property type="match status" value="2"/>
</dbReference>
<dbReference type="InterPro" id="IPR004013">
    <property type="entry name" value="PHP_dom"/>
</dbReference>
<evidence type="ECO:0000313" key="5">
    <source>
        <dbReference type="Proteomes" id="UP000472355"/>
    </source>
</evidence>
<dbReference type="OrthoDB" id="9791620at2"/>
<dbReference type="Pfam" id="PF02811">
    <property type="entry name" value="PHP"/>
    <property type="match status" value="1"/>
</dbReference>
<reference evidence="2 5" key="1">
    <citation type="submission" date="2019-02" db="EMBL/GenBank/DDBJ databases">
        <title>Genome sequencing of Clostridium botulinum clinical isolates.</title>
        <authorList>
            <person name="Brunt J."/>
            <person name="Van Vliet A.H.M."/>
            <person name="Stringer S.C."/>
            <person name="Grant K.A."/>
            <person name="Carter A.C."/>
            <person name="Peck M.W."/>
        </authorList>
    </citation>
    <scope>NUCLEOTIDE SEQUENCE [LARGE SCALE GENOMIC DNA]</scope>
    <source>
        <strain evidence="2 5">H113700579</strain>
    </source>
</reference>
<dbReference type="PANTHER" id="PTHR42924:SF3">
    <property type="entry name" value="POLYMERASE_HISTIDINOL PHOSPHATASE N-TERMINAL DOMAIN-CONTAINING PROTEIN"/>
    <property type="match status" value="1"/>
</dbReference>
<dbReference type="Proteomes" id="UP000476820">
    <property type="component" value="Unassembled WGS sequence"/>
</dbReference>
<organism evidence="3 7">
    <name type="scientific">Clostridium botulinum</name>
    <dbReference type="NCBI Taxonomy" id="1491"/>
    <lineage>
        <taxon>Bacteria</taxon>
        <taxon>Bacillati</taxon>
        <taxon>Bacillota</taxon>
        <taxon>Clostridia</taxon>
        <taxon>Eubacteriales</taxon>
        <taxon>Clostridiaceae</taxon>
        <taxon>Clostridium</taxon>
    </lineage>
</organism>
<evidence type="ECO:0000313" key="4">
    <source>
        <dbReference type="EMBL" id="NFN33696.1"/>
    </source>
</evidence>